<gene>
    <name evidence="2" type="ORF">ODALV1_LOCUS21962</name>
</gene>
<organism evidence="2 3">
    <name type="scientific">Orchesella dallaii</name>
    <dbReference type="NCBI Taxonomy" id="48710"/>
    <lineage>
        <taxon>Eukaryota</taxon>
        <taxon>Metazoa</taxon>
        <taxon>Ecdysozoa</taxon>
        <taxon>Arthropoda</taxon>
        <taxon>Hexapoda</taxon>
        <taxon>Collembola</taxon>
        <taxon>Entomobryomorpha</taxon>
        <taxon>Entomobryoidea</taxon>
        <taxon>Orchesellidae</taxon>
        <taxon>Orchesellinae</taxon>
        <taxon>Orchesella</taxon>
    </lineage>
</organism>
<reference evidence="2 3" key="1">
    <citation type="submission" date="2024-08" db="EMBL/GenBank/DDBJ databases">
        <authorList>
            <person name="Cucini C."/>
            <person name="Frati F."/>
        </authorList>
    </citation>
    <scope>NUCLEOTIDE SEQUENCE [LARGE SCALE GENOMIC DNA]</scope>
</reference>
<comment type="caution">
    <text evidence="2">The sequence shown here is derived from an EMBL/GenBank/DDBJ whole genome shotgun (WGS) entry which is preliminary data.</text>
</comment>
<keyword evidence="1" id="KW-1133">Transmembrane helix</keyword>
<proteinExistence type="predicted"/>
<evidence type="ECO:0000313" key="3">
    <source>
        <dbReference type="Proteomes" id="UP001642540"/>
    </source>
</evidence>
<keyword evidence="1" id="KW-0812">Transmembrane</keyword>
<feature type="transmembrane region" description="Helical" evidence="1">
    <location>
        <begin position="295"/>
        <end position="317"/>
    </location>
</feature>
<name>A0ABP1RGP4_9HEXA</name>
<protein>
    <submittedName>
        <fullName evidence="2">Uncharacterized protein</fullName>
    </submittedName>
</protein>
<evidence type="ECO:0000256" key="1">
    <source>
        <dbReference type="SAM" id="Phobius"/>
    </source>
</evidence>
<dbReference type="Proteomes" id="UP001642540">
    <property type="component" value="Unassembled WGS sequence"/>
</dbReference>
<dbReference type="EMBL" id="CAXLJM020000072">
    <property type="protein sequence ID" value="CAL8127768.1"/>
    <property type="molecule type" value="Genomic_DNA"/>
</dbReference>
<evidence type="ECO:0000313" key="2">
    <source>
        <dbReference type="EMBL" id="CAL8127768.1"/>
    </source>
</evidence>
<keyword evidence="1" id="KW-0472">Membrane</keyword>
<keyword evidence="3" id="KW-1185">Reference proteome</keyword>
<sequence>MFEYGQDFEYVTQQNASLGKETRVEYQIIETDGNLKRFYTPKSRQRQKPYRSIVFKRFVYICEAGCMHGEGFFGQTRLIRKSSKDRPLLTYHQFWSQRSPCFESFRFAKFLSSFVKSGLYELEVSRYKKLKQVNRLRKLEGSKKRGWSNGSLFSYAFLDALAKERAEIENVEEPMKIVALKGFFGQTMLVHKSANDHSLLTYHEFWFQDEPSFESFRYAKFLSSFVKSGLYELEVSRYKRMKQVERLTRLEGLKKKGWSNGSLFSYAFLDALAKERAEIENVEEPMKIVALNGTFIFGGMLLIVALFFFVIELRIFYSIFSALQRLWSRICLFPVLNRQGLVVSCNWICNVTLVTKCFIEN</sequence>
<accession>A0ABP1RGP4</accession>